<dbReference type="RefSeq" id="WP_014081086.1">
    <property type="nucleotide sequence ID" value="NC_015977.1"/>
</dbReference>
<reference evidence="2 3" key="1">
    <citation type="journal article" date="2015" name="Genome Announc.">
        <title>Complete genome sequence of the human gut symbiont Roseburia hominis.</title>
        <authorList>
            <person name="Travis A.J."/>
            <person name="Kelly D."/>
            <person name="Flint H.J."/>
            <person name="Aminov R.I."/>
        </authorList>
    </citation>
    <scope>NUCLEOTIDE SEQUENCE [LARGE SCALE GENOMIC DNA]</scope>
    <source>
        <strain evidence="3">DSM 16839 / JCM 17582 / NCIMB 14029 / A2-183</strain>
    </source>
</reference>
<dbReference type="BioCyc" id="RHOM585394:G1H02-3000-MONOMER"/>
<evidence type="ECO:0000313" key="3">
    <source>
        <dbReference type="Proteomes" id="UP000008178"/>
    </source>
</evidence>
<evidence type="ECO:0000259" key="1">
    <source>
        <dbReference type="Pfam" id="PF22016"/>
    </source>
</evidence>
<feature type="domain" description="DUF6933" evidence="1">
    <location>
        <begin position="13"/>
        <end position="158"/>
    </location>
</feature>
<dbReference type="EMBL" id="CP003040">
    <property type="protein sequence ID" value="AEN98123.1"/>
    <property type="molecule type" value="Genomic_DNA"/>
</dbReference>
<dbReference type="STRING" id="585394.RHOM_15085"/>
<protein>
    <recommendedName>
        <fullName evidence="1">DUF6933 domain-containing protein</fullName>
    </recommendedName>
</protein>
<dbReference type="InterPro" id="IPR053864">
    <property type="entry name" value="DUF6933"/>
</dbReference>
<name>G2SYM6_ROSHA</name>
<gene>
    <name evidence="2" type="ordered locus">RHOM_15085</name>
</gene>
<dbReference type="HOGENOM" id="CLU_1601448_0_0_9"/>
<dbReference type="Proteomes" id="UP000008178">
    <property type="component" value="Chromosome"/>
</dbReference>
<sequence>MFQGISRCLKYQENELQKMPVDAQINELYAWHGHITKLNGKNTIILMNDRTMYSLVFRNRLPRNVDKFAELIKEAIPYTMEVGGFNNLEIDKYMSGLGKIIFAEKADRQMTGNLTRMFLDMEYTCDRWQENESVQAEQAAFENNGIRRQGKEYVKPFERMLDELDN</sequence>
<evidence type="ECO:0000313" key="2">
    <source>
        <dbReference type="EMBL" id="AEN98123.1"/>
    </source>
</evidence>
<dbReference type="AlphaFoldDB" id="G2SYM6"/>
<organism evidence="2 3">
    <name type="scientific">Roseburia hominis (strain DSM 16839 / JCM 17582 / NCIMB 14029 / A2-183)</name>
    <dbReference type="NCBI Taxonomy" id="585394"/>
    <lineage>
        <taxon>Bacteria</taxon>
        <taxon>Bacillati</taxon>
        <taxon>Bacillota</taxon>
        <taxon>Clostridia</taxon>
        <taxon>Lachnospirales</taxon>
        <taxon>Lachnospiraceae</taxon>
        <taxon>Roseburia</taxon>
    </lineage>
</organism>
<proteinExistence type="predicted"/>
<dbReference type="GeneID" id="93724714"/>
<accession>G2SYM6</accession>
<dbReference type="KEGG" id="rho:RHOM_15085"/>
<dbReference type="Pfam" id="PF22016">
    <property type="entry name" value="DUF6933"/>
    <property type="match status" value="1"/>
</dbReference>
<keyword evidence="3" id="KW-1185">Reference proteome</keyword>